<feature type="compositionally biased region" description="Basic residues" evidence="1">
    <location>
        <begin position="76"/>
        <end position="91"/>
    </location>
</feature>
<dbReference type="AlphaFoldDB" id="A0AAV5V4Y6"/>
<proteinExistence type="predicted"/>
<feature type="region of interest" description="Disordered" evidence="1">
    <location>
        <begin position="57"/>
        <end position="101"/>
    </location>
</feature>
<dbReference type="EMBL" id="BTSY01000002">
    <property type="protein sequence ID" value="GMT12939.1"/>
    <property type="molecule type" value="Genomic_DNA"/>
</dbReference>
<dbReference type="Proteomes" id="UP001432322">
    <property type="component" value="Unassembled WGS sequence"/>
</dbReference>
<keyword evidence="3" id="KW-1185">Reference proteome</keyword>
<evidence type="ECO:0008006" key="4">
    <source>
        <dbReference type="Google" id="ProtNLM"/>
    </source>
</evidence>
<dbReference type="PANTHER" id="PTHR31128">
    <property type="entry name" value="PROTEIN CBR-CLEC-135-RELATED"/>
    <property type="match status" value="1"/>
</dbReference>
<name>A0AAV5V4Y6_9BILA</name>
<comment type="caution">
    <text evidence="2">The sequence shown here is derived from an EMBL/GenBank/DDBJ whole genome shotgun (WGS) entry which is preliminary data.</text>
</comment>
<gene>
    <name evidence="2" type="ORF">PFISCL1PPCAC_4236</name>
</gene>
<evidence type="ECO:0000313" key="3">
    <source>
        <dbReference type="Proteomes" id="UP001432322"/>
    </source>
</evidence>
<accession>A0AAV5V4Y6</accession>
<organism evidence="2 3">
    <name type="scientific">Pristionchus fissidentatus</name>
    <dbReference type="NCBI Taxonomy" id="1538716"/>
    <lineage>
        <taxon>Eukaryota</taxon>
        <taxon>Metazoa</taxon>
        <taxon>Ecdysozoa</taxon>
        <taxon>Nematoda</taxon>
        <taxon>Chromadorea</taxon>
        <taxon>Rhabditida</taxon>
        <taxon>Rhabditina</taxon>
        <taxon>Diplogasteromorpha</taxon>
        <taxon>Diplogasteroidea</taxon>
        <taxon>Neodiplogasteridae</taxon>
        <taxon>Pristionchus</taxon>
    </lineage>
</organism>
<sequence length="218" mass="23939">MSSSAAVVCCAHGAPCIVGNFQAAFKGLKLGGTYQARDTTTTGYSKSVTAIVGESPPQLSTYEDFPQAPPSQSSSKKSKRSEKKEKRKSKKSSATGDKYSRGASRTTKEYIGLLSADEAEDIVTRPTDFKLYHRLSQYRSITTLEANLPLYIVYRTTKNVARHIPLKTIVQGSRRFLVVGKCDSGHMFETVEALVKFYKTYVQLKPTGESGMVDVFPA</sequence>
<evidence type="ECO:0000313" key="2">
    <source>
        <dbReference type="EMBL" id="GMT12939.1"/>
    </source>
</evidence>
<evidence type="ECO:0000256" key="1">
    <source>
        <dbReference type="SAM" id="MobiDB-lite"/>
    </source>
</evidence>
<protein>
    <recommendedName>
        <fullName evidence="4">SH2 domain-containing protein</fullName>
    </recommendedName>
</protein>
<dbReference type="PANTHER" id="PTHR31128:SF9">
    <property type="entry name" value="DUF3444 DOMAIN-CONTAINING PROTEIN-RELATED"/>
    <property type="match status" value="1"/>
</dbReference>
<reference evidence="2" key="1">
    <citation type="submission" date="2023-10" db="EMBL/GenBank/DDBJ databases">
        <title>Genome assembly of Pristionchus species.</title>
        <authorList>
            <person name="Yoshida K."/>
            <person name="Sommer R.J."/>
        </authorList>
    </citation>
    <scope>NUCLEOTIDE SEQUENCE</scope>
    <source>
        <strain evidence="2">RS5133</strain>
    </source>
</reference>